<sequence length="460" mass="49819">MSSIADGSSVRYSIAARLERLPMTNYQRALFGIIATAWFFDSMDLGAMTFLLGSIRTEFGLSATQAGLLASSSFLGMFLGAAIAGMLADKFGRKPVFQVSMVFWGVGSLMCGLSDTVTMLMIYRVVLGFGMGMEFPIGQSMVSEIVPAKSRGRYIAILEGFWPLGFIAAGILVYFMMPIVGWRGIFIMLAVPSVFVFIVRRHMPESPRWLAEVGRHEEAESIMTRFEQRVRQALGGIALPPVVETFKAAPAAARKAGFADLFREGYARRTIMLWILWFFALLGYYGLTTWLGALLQQAGYEVTKSVFYTILISLAGIPGFIFSAWLLEAWGRKGTCVLMLLGSAVSAYFYGNAASNLVAPGQLIAAGLCMQFFLFGMWSVLYAYTPELYATRSRATGSGFASSIGRVGSLLGPYIVGVILPVAGQSGVFTLGALSFVVAAIAVAILGVETKGRALEEVSQ</sequence>
<name>A0ACD3SSU0_9BURK</name>
<dbReference type="EMBL" id="AKCV02000011">
    <property type="protein sequence ID" value="TMS59203.1"/>
    <property type="molecule type" value="Genomic_DNA"/>
</dbReference>
<gene>
    <name evidence="1" type="ORF">MW7_003220</name>
</gene>
<accession>A0ACD3SSU0</accession>
<keyword evidence="2" id="KW-1185">Reference proteome</keyword>
<organism evidence="1 2">
    <name type="scientific">Imbroritus primus</name>
    <dbReference type="NCBI Taxonomy" id="3058603"/>
    <lineage>
        <taxon>Bacteria</taxon>
        <taxon>Pseudomonadati</taxon>
        <taxon>Pseudomonadota</taxon>
        <taxon>Betaproteobacteria</taxon>
        <taxon>Burkholderiales</taxon>
        <taxon>Burkholderiaceae</taxon>
        <taxon>Imbroritus</taxon>
    </lineage>
</organism>
<comment type="caution">
    <text evidence="1">The sequence shown here is derived from an EMBL/GenBank/DDBJ whole genome shotgun (WGS) entry which is preliminary data.</text>
</comment>
<evidence type="ECO:0000313" key="2">
    <source>
        <dbReference type="Proteomes" id="UP000004277"/>
    </source>
</evidence>
<dbReference type="Proteomes" id="UP000004277">
    <property type="component" value="Unassembled WGS sequence"/>
</dbReference>
<evidence type="ECO:0000313" key="1">
    <source>
        <dbReference type="EMBL" id="TMS59203.1"/>
    </source>
</evidence>
<protein>
    <submittedName>
        <fullName evidence="1">MFS transporter</fullName>
    </submittedName>
</protein>
<reference evidence="1" key="1">
    <citation type="submission" date="2019-05" db="EMBL/GenBank/DDBJ databases">
        <title>Revised genome assembly of Burkholderiaceae (previously Ralstonia) sp. PBA.</title>
        <authorList>
            <person name="Gan H.M."/>
        </authorList>
    </citation>
    <scope>NUCLEOTIDE SEQUENCE</scope>
    <source>
        <strain evidence="1">PBA</strain>
    </source>
</reference>
<proteinExistence type="predicted"/>